<dbReference type="Proteomes" id="UP000295252">
    <property type="component" value="Unassembled WGS sequence"/>
</dbReference>
<dbReference type="Gramene" id="CDP19309">
    <property type="protein sequence ID" value="CDP19309"/>
    <property type="gene ID" value="GSCOC_T00009317001"/>
</dbReference>
<dbReference type="InParanoid" id="A0A068VFI5"/>
<accession>A0A068VFI5</accession>
<sequence>MHYTLRRTPPYNLQNSKHFPHLDGHINIGNLLLRGNTRAYRKTYPKLPSYPTKPFAGSNSPLNRGFWGPVQLV</sequence>
<dbReference type="EMBL" id="HG739501">
    <property type="protein sequence ID" value="CDP19309.1"/>
    <property type="molecule type" value="Genomic_DNA"/>
</dbReference>
<keyword evidence="2" id="KW-1185">Reference proteome</keyword>
<evidence type="ECO:0000313" key="1">
    <source>
        <dbReference type="EMBL" id="CDP19309.1"/>
    </source>
</evidence>
<reference evidence="2" key="1">
    <citation type="journal article" date="2014" name="Science">
        <title>The coffee genome provides insight into the convergent evolution of caffeine biosynthesis.</title>
        <authorList>
            <person name="Denoeud F."/>
            <person name="Carretero-Paulet L."/>
            <person name="Dereeper A."/>
            <person name="Droc G."/>
            <person name="Guyot R."/>
            <person name="Pietrella M."/>
            <person name="Zheng C."/>
            <person name="Alberti A."/>
            <person name="Anthony F."/>
            <person name="Aprea G."/>
            <person name="Aury J.M."/>
            <person name="Bento P."/>
            <person name="Bernard M."/>
            <person name="Bocs S."/>
            <person name="Campa C."/>
            <person name="Cenci A."/>
            <person name="Combes M.C."/>
            <person name="Crouzillat D."/>
            <person name="Da Silva C."/>
            <person name="Daddiego L."/>
            <person name="De Bellis F."/>
            <person name="Dussert S."/>
            <person name="Garsmeur O."/>
            <person name="Gayraud T."/>
            <person name="Guignon V."/>
            <person name="Jahn K."/>
            <person name="Jamilloux V."/>
            <person name="Joet T."/>
            <person name="Labadie K."/>
            <person name="Lan T."/>
            <person name="Leclercq J."/>
            <person name="Lepelley M."/>
            <person name="Leroy T."/>
            <person name="Li L.T."/>
            <person name="Librado P."/>
            <person name="Lopez L."/>
            <person name="Munoz A."/>
            <person name="Noel B."/>
            <person name="Pallavicini A."/>
            <person name="Perrotta G."/>
            <person name="Poncet V."/>
            <person name="Pot D."/>
            <person name="Priyono X."/>
            <person name="Rigoreau M."/>
            <person name="Rouard M."/>
            <person name="Rozas J."/>
            <person name="Tranchant-Dubreuil C."/>
            <person name="VanBuren R."/>
            <person name="Zhang Q."/>
            <person name="Andrade A.C."/>
            <person name="Argout X."/>
            <person name="Bertrand B."/>
            <person name="de Kochko A."/>
            <person name="Graziosi G."/>
            <person name="Henry R.J."/>
            <person name="Jayarama X."/>
            <person name="Ming R."/>
            <person name="Nagai C."/>
            <person name="Rounsley S."/>
            <person name="Sankoff D."/>
            <person name="Giuliano G."/>
            <person name="Albert V.A."/>
            <person name="Wincker P."/>
            <person name="Lashermes P."/>
        </authorList>
    </citation>
    <scope>NUCLEOTIDE SEQUENCE [LARGE SCALE GENOMIC DNA]</scope>
    <source>
        <strain evidence="2">cv. DH200-94</strain>
    </source>
</reference>
<gene>
    <name evidence="1" type="ORF">GSCOC_T00009317001</name>
</gene>
<evidence type="ECO:0000313" key="2">
    <source>
        <dbReference type="Proteomes" id="UP000295252"/>
    </source>
</evidence>
<name>A0A068VFI5_COFCA</name>
<protein>
    <submittedName>
        <fullName evidence="1">DH200=94 genomic scaffold, scaffold_417</fullName>
    </submittedName>
</protein>
<organism evidence="1 2">
    <name type="scientific">Coffea canephora</name>
    <name type="common">Robusta coffee</name>
    <dbReference type="NCBI Taxonomy" id="49390"/>
    <lineage>
        <taxon>Eukaryota</taxon>
        <taxon>Viridiplantae</taxon>
        <taxon>Streptophyta</taxon>
        <taxon>Embryophyta</taxon>
        <taxon>Tracheophyta</taxon>
        <taxon>Spermatophyta</taxon>
        <taxon>Magnoliopsida</taxon>
        <taxon>eudicotyledons</taxon>
        <taxon>Gunneridae</taxon>
        <taxon>Pentapetalae</taxon>
        <taxon>asterids</taxon>
        <taxon>lamiids</taxon>
        <taxon>Gentianales</taxon>
        <taxon>Rubiaceae</taxon>
        <taxon>Ixoroideae</taxon>
        <taxon>Gardenieae complex</taxon>
        <taxon>Bertiereae - Coffeeae clade</taxon>
        <taxon>Coffeeae</taxon>
        <taxon>Coffea</taxon>
    </lineage>
</organism>
<dbReference type="AlphaFoldDB" id="A0A068VFI5"/>
<proteinExistence type="predicted"/>